<evidence type="ECO:0000259" key="2">
    <source>
        <dbReference type="Pfam" id="PF24758"/>
    </source>
</evidence>
<keyword evidence="4" id="KW-1185">Reference proteome</keyword>
<name>A0AAV5G0Y7_ELECO</name>
<proteinExistence type="predicted"/>
<reference evidence="3" key="2">
    <citation type="submission" date="2021-12" db="EMBL/GenBank/DDBJ databases">
        <title>Resequencing data analysis of finger millet.</title>
        <authorList>
            <person name="Hatakeyama M."/>
            <person name="Aluri S."/>
            <person name="Balachadran M.T."/>
            <person name="Sivarajan S.R."/>
            <person name="Poveda L."/>
            <person name="Shimizu-Inatsugi R."/>
            <person name="Schlapbach R."/>
            <person name="Sreeman S.M."/>
            <person name="Shimizu K.K."/>
        </authorList>
    </citation>
    <scope>NUCLEOTIDE SEQUENCE</scope>
</reference>
<dbReference type="InterPro" id="IPR055302">
    <property type="entry name" value="F-box_dom-containing"/>
</dbReference>
<dbReference type="Proteomes" id="UP001054889">
    <property type="component" value="Unassembled WGS sequence"/>
</dbReference>
<dbReference type="EMBL" id="BQKI01000147">
    <property type="protein sequence ID" value="GJN40565.1"/>
    <property type="molecule type" value="Genomic_DNA"/>
</dbReference>
<feature type="domain" description="F-box/LRR-repeat protein 15/At3g58940/PEG3-like LRR" evidence="2">
    <location>
        <begin position="136"/>
        <end position="233"/>
    </location>
</feature>
<sequence>MVPPLEEILCIVLTSLPAPPFSGAVGSRSSSRGGGADRISSLPDAVLSNIVSCLPAKDAALSRRWRRVWASTPLVLDDTDLPTSLRAAPAAVPVDWPAVTTARTGRLARWLGRCRLAAAGVWRGPHPRQPPLAHRPDLGFREFPDTARLPRGPAVFPHLREIGLSRSPVSTLHISTADFNHPARVHDYFNPFQVRIHSCSLQCVVFWMPLTKELDVVVAPCLEPLILWQSISCSPGSSPSAPWSELAMPSSLSSVAGATFSHPPPLPRHTRAHCRCLTCPHCCASPASACEPHPPPLPRRTRAHTAGASPAATRAPTAAPHPLPRVSRTHPHCCASPAAVRETPPARAAAPPRLPGHLLHCRPSLPPARPPPRIPTPAASDRGLRWSAAEIVSLPGPRRCPGRRASNLQGCDGSVLLTTTASRNSDVEREGPPNKNSLRGSSSSFYPRGRSEEAERSRRGRRKAGGKAPVRGGRAGGGKGGARGGGRVGARSPSLIPTSSSSSEEEEEETEEQHYPGLVVQVQVTEPANTWNDYIACPDARDLEGRIFNNKAERVVNELWSDSHGGQTCGQFKAWAMAHKGKAMSDINYHSENLPEAYNNASIHNHLNPASVKPLSMANRTSDCPTLLIIDVLEGDTALGAFRGHLIFLISAQTSVSTDLEPTTRELCSVFEDEDDVVRYCDLLEGGGQGLKAVRELQR</sequence>
<feature type="compositionally biased region" description="Gly residues" evidence="1">
    <location>
        <begin position="473"/>
        <end position="488"/>
    </location>
</feature>
<protein>
    <recommendedName>
        <fullName evidence="2">F-box/LRR-repeat protein 15/At3g58940/PEG3-like LRR domain-containing protein</fullName>
    </recommendedName>
</protein>
<dbReference type="AlphaFoldDB" id="A0AAV5G0Y7"/>
<dbReference type="InterPro" id="IPR036047">
    <property type="entry name" value="F-box-like_dom_sf"/>
</dbReference>
<gene>
    <name evidence="3" type="primary">gb29796</name>
    <name evidence="3" type="ORF">PR202_gb29796</name>
</gene>
<feature type="compositionally biased region" description="Low complexity" evidence="1">
    <location>
        <begin position="304"/>
        <end position="320"/>
    </location>
</feature>
<evidence type="ECO:0000256" key="1">
    <source>
        <dbReference type="SAM" id="MobiDB-lite"/>
    </source>
</evidence>
<dbReference type="InterPro" id="IPR055411">
    <property type="entry name" value="LRR_FXL15/At3g58940/PEG3-like"/>
</dbReference>
<feature type="compositionally biased region" description="Pro residues" evidence="1">
    <location>
        <begin position="364"/>
        <end position="375"/>
    </location>
</feature>
<comment type="caution">
    <text evidence="3">The sequence shown here is derived from an EMBL/GenBank/DDBJ whole genome shotgun (WGS) entry which is preliminary data.</text>
</comment>
<feature type="region of interest" description="Disordered" evidence="1">
    <location>
        <begin position="294"/>
        <end position="382"/>
    </location>
</feature>
<accession>A0AAV5G0Y7</accession>
<dbReference type="SUPFAM" id="SSF81383">
    <property type="entry name" value="F-box domain"/>
    <property type="match status" value="1"/>
</dbReference>
<feature type="region of interest" description="Disordered" evidence="1">
    <location>
        <begin position="419"/>
        <end position="516"/>
    </location>
</feature>
<dbReference type="PANTHER" id="PTHR32141">
    <property type="match status" value="1"/>
</dbReference>
<dbReference type="PANTHER" id="PTHR32141:SF169">
    <property type="entry name" value="OS01G0595900 PROTEIN"/>
    <property type="match status" value="1"/>
</dbReference>
<reference evidence="3" key="1">
    <citation type="journal article" date="2018" name="DNA Res.">
        <title>Multiple hybrid de novo genome assembly of finger millet, an orphan allotetraploid crop.</title>
        <authorList>
            <person name="Hatakeyama M."/>
            <person name="Aluri S."/>
            <person name="Balachadran M.T."/>
            <person name="Sivarajan S.R."/>
            <person name="Patrignani A."/>
            <person name="Gruter S."/>
            <person name="Poveda L."/>
            <person name="Shimizu-Inatsugi R."/>
            <person name="Baeten J."/>
            <person name="Francoijs K.J."/>
            <person name="Nataraja K.N."/>
            <person name="Reddy Y.A.N."/>
            <person name="Phadnis S."/>
            <person name="Ravikumar R.L."/>
            <person name="Schlapbach R."/>
            <person name="Sreeman S.M."/>
            <person name="Shimizu K.K."/>
        </authorList>
    </citation>
    <scope>NUCLEOTIDE SEQUENCE</scope>
</reference>
<feature type="compositionally biased region" description="Low complexity" evidence="1">
    <location>
        <begin position="337"/>
        <end position="351"/>
    </location>
</feature>
<feature type="compositionally biased region" description="Polar residues" evidence="1">
    <location>
        <begin position="434"/>
        <end position="445"/>
    </location>
</feature>
<dbReference type="Pfam" id="PF24758">
    <property type="entry name" value="LRR_At5g56370"/>
    <property type="match status" value="1"/>
</dbReference>
<evidence type="ECO:0000313" key="4">
    <source>
        <dbReference type="Proteomes" id="UP001054889"/>
    </source>
</evidence>
<organism evidence="3 4">
    <name type="scientific">Eleusine coracana subsp. coracana</name>
    <dbReference type="NCBI Taxonomy" id="191504"/>
    <lineage>
        <taxon>Eukaryota</taxon>
        <taxon>Viridiplantae</taxon>
        <taxon>Streptophyta</taxon>
        <taxon>Embryophyta</taxon>
        <taxon>Tracheophyta</taxon>
        <taxon>Spermatophyta</taxon>
        <taxon>Magnoliopsida</taxon>
        <taxon>Liliopsida</taxon>
        <taxon>Poales</taxon>
        <taxon>Poaceae</taxon>
        <taxon>PACMAD clade</taxon>
        <taxon>Chloridoideae</taxon>
        <taxon>Cynodonteae</taxon>
        <taxon>Eleusininae</taxon>
        <taxon>Eleusine</taxon>
    </lineage>
</organism>
<evidence type="ECO:0000313" key="3">
    <source>
        <dbReference type="EMBL" id="GJN40565.1"/>
    </source>
</evidence>
<feature type="compositionally biased region" description="Low complexity" evidence="1">
    <location>
        <begin position="489"/>
        <end position="502"/>
    </location>
</feature>